<dbReference type="Gene3D" id="3.55.50.30">
    <property type="match status" value="1"/>
</dbReference>
<evidence type="ECO:0000313" key="3">
    <source>
        <dbReference type="Proteomes" id="UP001333710"/>
    </source>
</evidence>
<dbReference type="PIRSF" id="PIRSF018266">
    <property type="entry name" value="FecR"/>
    <property type="match status" value="1"/>
</dbReference>
<name>A0AA48HUF8_9ALTE</name>
<evidence type="ECO:0000259" key="1">
    <source>
        <dbReference type="Pfam" id="PF04773"/>
    </source>
</evidence>
<gene>
    <name evidence="2" type="ORF">MACH26_15940</name>
</gene>
<dbReference type="InterPro" id="IPR012373">
    <property type="entry name" value="Ferrdict_sens_TM"/>
</dbReference>
<organism evidence="2 3">
    <name type="scientific">Planctobacterium marinum</name>
    <dbReference type="NCBI Taxonomy" id="1631968"/>
    <lineage>
        <taxon>Bacteria</taxon>
        <taxon>Pseudomonadati</taxon>
        <taxon>Pseudomonadota</taxon>
        <taxon>Gammaproteobacteria</taxon>
        <taxon>Alteromonadales</taxon>
        <taxon>Alteromonadaceae</taxon>
        <taxon>Planctobacterium</taxon>
    </lineage>
</organism>
<dbReference type="Proteomes" id="UP001333710">
    <property type="component" value="Chromosome"/>
</dbReference>
<dbReference type="Pfam" id="PF04773">
    <property type="entry name" value="FecR"/>
    <property type="match status" value="1"/>
</dbReference>
<dbReference type="EMBL" id="AP027272">
    <property type="protein sequence ID" value="BDX06073.1"/>
    <property type="molecule type" value="Genomic_DNA"/>
</dbReference>
<keyword evidence="3" id="KW-1185">Reference proteome</keyword>
<dbReference type="GO" id="GO:0016989">
    <property type="term" value="F:sigma factor antagonist activity"/>
    <property type="evidence" value="ECO:0007669"/>
    <property type="project" value="TreeGrafter"/>
</dbReference>
<sequence>MNNVTPLVSKDKIQEQACEWISRIDRGLTEQERIKLTHWAAQSEQYQTALFEMAALWDDLSVMHELSGLFPLAERLSAERHGNGYGAYARKPWFATAASLFLLCAVFLVWMQVDPTQVSQQQQVQAKKLFVTSVGEQKTIPLSDGSFVALNTNSAIEVKMTDSLRHIEVTKGEAHFEVASDAERPFVVSAGQNKVTAIGTAFNVQLLEDKRFELLVTEGKVLVSEINQSMPENIQKLKSDDFTALGTIMVSGDTAVFDGQFAQPLMRLSLDQVQRNLSWQQGMLVFQGETLENAIKEMNRYSANQFVLRDESIKSRRVAGYFKVGDTEGLLHALENNFSIEYEKQGEAIFLQAAETR</sequence>
<dbReference type="PANTHER" id="PTHR30273:SF2">
    <property type="entry name" value="PROTEIN FECR"/>
    <property type="match status" value="1"/>
</dbReference>
<dbReference type="RefSeq" id="WP_338292112.1">
    <property type="nucleotide sequence ID" value="NZ_AP027272.1"/>
</dbReference>
<dbReference type="AlphaFoldDB" id="A0AA48HUF8"/>
<reference evidence="2" key="1">
    <citation type="submission" date="2023-01" db="EMBL/GenBank/DDBJ databases">
        <title>Complete genome sequence of Planctobacterium marinum strain Dej080120_11.</title>
        <authorList>
            <person name="Ueki S."/>
            <person name="Maruyama F."/>
        </authorList>
    </citation>
    <scope>NUCLEOTIDE SEQUENCE</scope>
    <source>
        <strain evidence="2">Dej080120_11</strain>
    </source>
</reference>
<proteinExistence type="predicted"/>
<evidence type="ECO:0000313" key="2">
    <source>
        <dbReference type="EMBL" id="BDX06073.1"/>
    </source>
</evidence>
<dbReference type="InterPro" id="IPR006860">
    <property type="entry name" value="FecR"/>
</dbReference>
<dbReference type="KEGG" id="pmaw:MACH26_15940"/>
<feature type="domain" description="FecR protein" evidence="1">
    <location>
        <begin position="131"/>
        <end position="221"/>
    </location>
</feature>
<protein>
    <recommendedName>
        <fullName evidence="1">FecR protein domain-containing protein</fullName>
    </recommendedName>
</protein>
<dbReference type="PANTHER" id="PTHR30273">
    <property type="entry name" value="PERIPLASMIC SIGNAL SENSOR AND SIGMA FACTOR ACTIVATOR FECR-RELATED"/>
    <property type="match status" value="1"/>
</dbReference>
<dbReference type="Gene3D" id="2.60.120.1440">
    <property type="match status" value="1"/>
</dbReference>
<accession>A0AA48HUF8</accession>